<dbReference type="AlphaFoldDB" id="A0A2P2I287"/>
<evidence type="ECO:0000256" key="8">
    <source>
        <dbReference type="ARBA" id="ARBA00023242"/>
    </source>
</evidence>
<feature type="active site" description="Proton donor/acceptor" evidence="9">
    <location>
        <position position="769"/>
    </location>
</feature>
<evidence type="ECO:0000256" key="9">
    <source>
        <dbReference type="PIRSR" id="PIRSR610347-1"/>
    </source>
</evidence>
<dbReference type="GO" id="GO:0005634">
    <property type="term" value="C:nucleus"/>
    <property type="evidence" value="ECO:0007669"/>
    <property type="project" value="UniProtKB-SubCell"/>
</dbReference>
<evidence type="ECO:0000256" key="10">
    <source>
        <dbReference type="PIRSR" id="PIRSR610347-2"/>
    </source>
</evidence>
<comment type="subcellular location">
    <subcellularLocation>
        <location evidence="1">Nucleus</location>
    </subcellularLocation>
</comment>
<dbReference type="EMBL" id="IACF01002494">
    <property type="protein sequence ID" value="LAB68147.1"/>
    <property type="molecule type" value="mRNA"/>
</dbReference>
<name>A0A2P2I287_9CRUS</name>
<keyword evidence="7" id="KW-0234">DNA repair</keyword>
<feature type="compositionally biased region" description="Basic and acidic residues" evidence="12">
    <location>
        <begin position="365"/>
        <end position="380"/>
    </location>
</feature>
<organism evidence="14">
    <name type="scientific">Hirondellea gigas</name>
    <dbReference type="NCBI Taxonomy" id="1518452"/>
    <lineage>
        <taxon>Eukaryota</taxon>
        <taxon>Metazoa</taxon>
        <taxon>Ecdysozoa</taxon>
        <taxon>Arthropoda</taxon>
        <taxon>Crustacea</taxon>
        <taxon>Multicrustacea</taxon>
        <taxon>Malacostraca</taxon>
        <taxon>Eumalacostraca</taxon>
        <taxon>Peracarida</taxon>
        <taxon>Amphipoda</taxon>
        <taxon>Amphilochidea</taxon>
        <taxon>Lysianassida</taxon>
        <taxon>Lysianassidira</taxon>
        <taxon>Lysianassoidea</taxon>
        <taxon>Lysianassidae</taxon>
        <taxon>Hirondellea</taxon>
    </lineage>
</organism>
<feature type="active site" description="Nucleophile" evidence="9">
    <location>
        <position position="537"/>
    </location>
</feature>
<feature type="compositionally biased region" description="Low complexity" evidence="12">
    <location>
        <begin position="272"/>
        <end position="284"/>
    </location>
</feature>
<feature type="domain" description="PBZ-type" evidence="13">
    <location>
        <begin position="318"/>
        <end position="340"/>
    </location>
</feature>
<protein>
    <submittedName>
        <fullName evidence="14">Tyrosyl-DNA phosphodiesterase</fullName>
    </submittedName>
</protein>
<feature type="compositionally biased region" description="Basic and acidic residues" evidence="12">
    <location>
        <begin position="93"/>
        <end position="113"/>
    </location>
</feature>
<feature type="region of interest" description="Disordered" evidence="12">
    <location>
        <begin position="36"/>
        <end position="316"/>
    </location>
</feature>
<feature type="compositionally biased region" description="Polar residues" evidence="12">
    <location>
        <begin position="215"/>
        <end position="247"/>
    </location>
</feature>
<dbReference type="InterPro" id="IPR010347">
    <property type="entry name" value="Tdp1"/>
</dbReference>
<dbReference type="Gene3D" id="3.30.870.10">
    <property type="entry name" value="Endonuclease Chain A"/>
    <property type="match status" value="2"/>
</dbReference>
<keyword evidence="5" id="KW-0378">Hydrolase</keyword>
<evidence type="ECO:0000259" key="13">
    <source>
        <dbReference type="Pfam" id="PF10283"/>
    </source>
</evidence>
<evidence type="ECO:0000256" key="3">
    <source>
        <dbReference type="ARBA" id="ARBA00022722"/>
    </source>
</evidence>
<accession>A0A2P2I287</accession>
<dbReference type="GO" id="GO:0003697">
    <property type="term" value="F:single-stranded DNA binding"/>
    <property type="evidence" value="ECO:0007669"/>
    <property type="project" value="TreeGrafter"/>
</dbReference>
<feature type="compositionally biased region" description="Low complexity" evidence="12">
    <location>
        <begin position="303"/>
        <end position="314"/>
    </location>
</feature>
<dbReference type="PANTHER" id="PTHR12415:SF0">
    <property type="entry name" value="TYROSYL-DNA PHOSPHODIESTERASE 1"/>
    <property type="match status" value="1"/>
</dbReference>
<dbReference type="Pfam" id="PF06087">
    <property type="entry name" value="Tyr-DNA_phospho"/>
    <property type="match status" value="1"/>
</dbReference>
<feature type="compositionally biased region" description="Basic and acidic residues" evidence="12">
    <location>
        <begin position="192"/>
        <end position="214"/>
    </location>
</feature>
<evidence type="ECO:0000256" key="11">
    <source>
        <dbReference type="PIRSR" id="PIRSR610347-3"/>
    </source>
</evidence>
<sequence length="876" mass="98185">MDDDARLAWELQKQFDDEEAAATAVQLKSDAQLAHKMARKAHQISESEEDDEQSSHASDSEEDTKESSHAGNSHTRVGYSKLKETKTNFSSTSKRDVMDSGEHVSKDGKESVKKPVNYLKCSAESKQKEKYNSSKDTKIQTAQNSIKSATSSSNVKSNSTPKKPNNSTHDNKHIDYDSAKKERNNGAAAADKSFESPPLDRRKSHSSDSKKSTLEKLSSNSQTAASPHSRTNNDGNNSFNRTPTNKTTSDKKSKRETFTTKQTPEKNTSPQASKANSCTSSSNSESKHSTHSSSKTDKQLVKSLSDSSDQSSSSRDLRTLCKYGKDCYRKNPEHFKEFRHLLDDSKHKILKSEDTEESSSNLKRARSENSKLDLKKRSELDEPSTSLPTDDEKEESTIESKKRKIEQESTTSGIIKSKQSENRSGQKSLPKGFAARLEASEPYRVFLTKSFSLPETHKDPLGLVLPDLFHPSLGTVVETAQLSFVVDLDFLYEIYHGVGVSDKPLLLLYGEKGGKEHHFSKPTFIKVRMPFMYGTHHSKLMLLLYEDGLRVVVHTANLTPDDWYEKTQGVWISPLFTKLEIKAGPQTLTSGDSPTEFRQDLLQYLQNYKIAELTRWCTIIRRHDFSHCNAIFVGHVPGYHKGPQLALYGQQKLRRALGRHCSANRWRSALTEPVTTIVQCSSIGSLGATSSVWLCSELARSLSGGVDTPANKMAVIYPSEESIRTSSQGWMGGSCLPYSCNTHARQLWLERHLYDWSSEKRGRSKGMPHIKTYTRVNKDETEAQFLLLTSANLSKAAWGQLQKQNSQHFIRSYEAGVLLLPKFLTGEDYFPVSTENPQAVPLPYDLPLTPYTSGGRPWLKDTKKKDKDINGDTYLC</sequence>
<feature type="region of interest" description="Disordered" evidence="12">
    <location>
        <begin position="340"/>
        <end position="429"/>
    </location>
</feature>
<evidence type="ECO:0000256" key="2">
    <source>
        <dbReference type="ARBA" id="ARBA00010205"/>
    </source>
</evidence>
<dbReference type="GO" id="GO:0003690">
    <property type="term" value="F:double-stranded DNA binding"/>
    <property type="evidence" value="ECO:0007669"/>
    <property type="project" value="TreeGrafter"/>
</dbReference>
<evidence type="ECO:0000256" key="5">
    <source>
        <dbReference type="ARBA" id="ARBA00022801"/>
    </source>
</evidence>
<dbReference type="PANTHER" id="PTHR12415">
    <property type="entry name" value="TYROSYL-DNA PHOSPHODIESTERASE 1"/>
    <property type="match status" value="1"/>
</dbReference>
<comment type="similarity">
    <text evidence="2">Belongs to the tyrosyl-DNA phosphodiesterase family.</text>
</comment>
<feature type="site" description="Interaction with DNA" evidence="11">
    <location>
        <position position="794"/>
    </location>
</feature>
<feature type="compositionally biased region" description="Basic and acidic residues" evidence="12">
    <location>
        <begin position="248"/>
        <end position="258"/>
    </location>
</feature>
<evidence type="ECO:0000256" key="7">
    <source>
        <dbReference type="ARBA" id="ARBA00023204"/>
    </source>
</evidence>
<evidence type="ECO:0000256" key="1">
    <source>
        <dbReference type="ARBA" id="ARBA00004123"/>
    </source>
</evidence>
<reference evidence="14" key="1">
    <citation type="journal article" date="2018" name="Biosci. Biotechnol. Biochem.">
        <title>Polysaccharide hydrolase of the hadal zone amphipods Hirondellea gigas.</title>
        <authorList>
            <person name="Kobayashi H."/>
            <person name="Nagahama T."/>
            <person name="Arai W."/>
            <person name="Sasagawa Y."/>
            <person name="Umeda M."/>
            <person name="Hayashi T."/>
            <person name="Nikaido I."/>
            <person name="Watanabe H."/>
            <person name="Oguri K."/>
            <person name="Kitazato H."/>
            <person name="Fujioka K."/>
            <person name="Kido Y."/>
            <person name="Takami H."/>
        </authorList>
    </citation>
    <scope>NUCLEOTIDE SEQUENCE</scope>
    <source>
        <tissue evidence="14">Whole body</tissue>
    </source>
</reference>
<evidence type="ECO:0000256" key="12">
    <source>
        <dbReference type="SAM" id="MobiDB-lite"/>
    </source>
</evidence>
<dbReference type="InterPro" id="IPR019406">
    <property type="entry name" value="APLF_PBZ"/>
</dbReference>
<feature type="binding site" evidence="10">
    <location>
        <position position="771"/>
    </location>
    <ligand>
        <name>substrate</name>
    </ligand>
</feature>
<evidence type="ECO:0000256" key="4">
    <source>
        <dbReference type="ARBA" id="ARBA00022763"/>
    </source>
</evidence>
<keyword evidence="8" id="KW-0539">Nucleus</keyword>
<dbReference type="GO" id="GO:0006281">
    <property type="term" value="P:DNA repair"/>
    <property type="evidence" value="ECO:0007669"/>
    <property type="project" value="UniProtKB-KW"/>
</dbReference>
<feature type="compositionally biased region" description="Basic and acidic residues" evidence="12">
    <location>
        <begin position="123"/>
        <end position="138"/>
    </location>
</feature>
<feature type="compositionally biased region" description="Basic and acidic residues" evidence="12">
    <location>
        <begin position="340"/>
        <end position="353"/>
    </location>
</feature>
<proteinExistence type="evidence at transcript level"/>
<evidence type="ECO:0000313" key="14">
    <source>
        <dbReference type="EMBL" id="LAB68147.1"/>
    </source>
</evidence>
<evidence type="ECO:0000256" key="6">
    <source>
        <dbReference type="ARBA" id="ARBA00022839"/>
    </source>
</evidence>
<dbReference type="Pfam" id="PF10283">
    <property type="entry name" value="zf-CCHH"/>
    <property type="match status" value="1"/>
</dbReference>
<feature type="compositionally biased region" description="Low complexity" evidence="12">
    <location>
        <begin position="144"/>
        <end position="168"/>
    </location>
</feature>
<keyword evidence="4" id="KW-0227">DNA damage</keyword>
<feature type="compositionally biased region" description="Basic and acidic residues" evidence="12">
    <location>
        <begin position="169"/>
        <end position="184"/>
    </location>
</feature>
<feature type="binding site" evidence="10">
    <location>
        <position position="539"/>
    </location>
    <ligand>
        <name>substrate</name>
    </ligand>
</feature>
<dbReference type="GO" id="GO:0017005">
    <property type="term" value="F:3'-tyrosyl-DNA phosphodiesterase activity"/>
    <property type="evidence" value="ECO:0007669"/>
    <property type="project" value="TreeGrafter"/>
</dbReference>
<keyword evidence="3" id="KW-0540">Nuclease</keyword>
<dbReference type="GO" id="GO:0004527">
    <property type="term" value="F:exonuclease activity"/>
    <property type="evidence" value="ECO:0007669"/>
    <property type="project" value="UniProtKB-KW"/>
</dbReference>
<keyword evidence="6" id="KW-0269">Exonuclease</keyword>
<dbReference type="SUPFAM" id="SSF56024">
    <property type="entry name" value="Phospholipase D/nuclease"/>
    <property type="match status" value="2"/>
</dbReference>
<feature type="compositionally biased region" description="Polar residues" evidence="12">
    <location>
        <begin position="259"/>
        <end position="271"/>
    </location>
</feature>